<evidence type="ECO:0000256" key="1">
    <source>
        <dbReference type="SAM" id="Phobius"/>
    </source>
</evidence>
<dbReference type="PANTHER" id="PTHR28142:SF1">
    <property type="entry name" value="MITOCHONDRIAL INNER MEMBRANE I-AAA PROTEASE SUPERCOMPLEX SUBUNIT MGR3-RELATED"/>
    <property type="match status" value="1"/>
</dbReference>
<keyword evidence="1" id="KW-0812">Transmembrane</keyword>
<protein>
    <submittedName>
        <fullName evidence="2">Uncharacterized protein</fullName>
    </submittedName>
</protein>
<comment type="caution">
    <text evidence="2">The sequence shown here is derived from an EMBL/GenBank/DDBJ whole genome shotgun (WGS) entry which is preliminary data.</text>
</comment>
<dbReference type="EMBL" id="JBAHYK010000012">
    <property type="protein sequence ID" value="KAL0581357.1"/>
    <property type="molecule type" value="Genomic_DNA"/>
</dbReference>
<proteinExistence type="predicted"/>
<reference evidence="2 3" key="1">
    <citation type="submission" date="2024-02" db="EMBL/GenBank/DDBJ databases">
        <title>A draft genome for the cacao thread blight pathogen Marasmius crinis-equi.</title>
        <authorList>
            <person name="Cohen S.P."/>
            <person name="Baruah I.K."/>
            <person name="Amoako-Attah I."/>
            <person name="Bukari Y."/>
            <person name="Meinhardt L.W."/>
            <person name="Bailey B.A."/>
        </authorList>
    </citation>
    <scope>NUCLEOTIDE SEQUENCE [LARGE SCALE GENOMIC DNA]</scope>
    <source>
        <strain evidence="2 3">GH-76</strain>
    </source>
</reference>
<feature type="transmembrane region" description="Helical" evidence="1">
    <location>
        <begin position="60"/>
        <end position="80"/>
    </location>
</feature>
<dbReference type="PANTHER" id="PTHR28142">
    <property type="entry name" value="MITOCHONDRIAL INNER MEMBRANE I-AAA PROTEASE SUPERCOMPLEX SUBUNIT MGR3-RELATED"/>
    <property type="match status" value="1"/>
</dbReference>
<dbReference type="Gene3D" id="1.25.40.10">
    <property type="entry name" value="Tetratricopeptide repeat domain"/>
    <property type="match status" value="1"/>
</dbReference>
<keyword evidence="3" id="KW-1185">Reference proteome</keyword>
<accession>A0ABR3G136</accession>
<organism evidence="2 3">
    <name type="scientific">Marasmius crinis-equi</name>
    <dbReference type="NCBI Taxonomy" id="585013"/>
    <lineage>
        <taxon>Eukaryota</taxon>
        <taxon>Fungi</taxon>
        <taxon>Dikarya</taxon>
        <taxon>Basidiomycota</taxon>
        <taxon>Agaricomycotina</taxon>
        <taxon>Agaricomycetes</taxon>
        <taxon>Agaricomycetidae</taxon>
        <taxon>Agaricales</taxon>
        <taxon>Marasmiineae</taxon>
        <taxon>Marasmiaceae</taxon>
        <taxon>Marasmius</taxon>
    </lineage>
</organism>
<evidence type="ECO:0000313" key="3">
    <source>
        <dbReference type="Proteomes" id="UP001465976"/>
    </source>
</evidence>
<evidence type="ECO:0000313" key="2">
    <source>
        <dbReference type="EMBL" id="KAL0581357.1"/>
    </source>
</evidence>
<keyword evidence="1" id="KW-0472">Membrane</keyword>
<keyword evidence="1" id="KW-1133">Transmembrane helix</keyword>
<dbReference type="Proteomes" id="UP001465976">
    <property type="component" value="Unassembled WGS sequence"/>
</dbReference>
<name>A0ABR3G136_9AGAR</name>
<dbReference type="InterPro" id="IPR011990">
    <property type="entry name" value="TPR-like_helical_dom_sf"/>
</dbReference>
<gene>
    <name evidence="2" type="ORF">V5O48_000733</name>
</gene>
<dbReference type="InterPro" id="IPR040201">
    <property type="entry name" value="Mrg3-like"/>
</dbReference>
<sequence>MLRFSSTTTRLLQRCLRAKSPSIRLSYASKIITAQTTRGYSSHSALDDFYGQNKRRLGPWFIGFLTVGFGMAAYGGYVLYETMTIWPPEVRADLRDALAAKMKGDLELSEQYFHRAWLTIQTLPISSLGTLPYLKLTGIAVSLADVLDVANKPEAAYDICAEALAILRRDDVKGTLEGPERLRGVALASKLGELAEQLGKPREEEEMWKVWAVEEVLRVVKAEAKDEETTMDLPMMPLPSWIRKADVGSPLEELGAFYAKSRRLEYAMPLYLQAISLLIPPSPKKSSPEERCRGAQLMGNLSELLMRGAPTPERIHQAEAWAAQSLAVLQKARGETNGTIGTCEMAYAVALFNVAAFKEMAKDFSTARKLYKEGLDQSRAISMQDGVVEASEALKRLDDELYKKE</sequence>